<proteinExistence type="predicted"/>
<name>A0ACC2RPL3_9FUNG</name>
<organism evidence="1 2">
    <name type="scientific">Entomophthora muscae</name>
    <dbReference type="NCBI Taxonomy" id="34485"/>
    <lineage>
        <taxon>Eukaryota</taxon>
        <taxon>Fungi</taxon>
        <taxon>Fungi incertae sedis</taxon>
        <taxon>Zoopagomycota</taxon>
        <taxon>Entomophthoromycotina</taxon>
        <taxon>Entomophthoromycetes</taxon>
        <taxon>Entomophthorales</taxon>
        <taxon>Entomophthoraceae</taxon>
        <taxon>Entomophthora</taxon>
    </lineage>
</organism>
<dbReference type="EMBL" id="QTSX02006905">
    <property type="protein sequence ID" value="KAJ9051986.1"/>
    <property type="molecule type" value="Genomic_DNA"/>
</dbReference>
<evidence type="ECO:0000313" key="2">
    <source>
        <dbReference type="Proteomes" id="UP001165960"/>
    </source>
</evidence>
<accession>A0ACC2RPL3</accession>
<comment type="caution">
    <text evidence="1">The sequence shown here is derived from an EMBL/GenBank/DDBJ whole genome shotgun (WGS) entry which is preliminary data.</text>
</comment>
<dbReference type="Proteomes" id="UP001165960">
    <property type="component" value="Unassembled WGS sequence"/>
</dbReference>
<protein>
    <submittedName>
        <fullName evidence="1">Uncharacterized protein</fullName>
    </submittedName>
</protein>
<keyword evidence="2" id="KW-1185">Reference proteome</keyword>
<gene>
    <name evidence="1" type="ORF">DSO57_1038667</name>
</gene>
<reference evidence="1" key="1">
    <citation type="submission" date="2022-04" db="EMBL/GenBank/DDBJ databases">
        <title>Genome of the entomopathogenic fungus Entomophthora muscae.</title>
        <authorList>
            <person name="Elya C."/>
            <person name="Lovett B.R."/>
            <person name="Lee E."/>
            <person name="Macias A.M."/>
            <person name="Hajek A.E."/>
            <person name="De Bivort B.L."/>
            <person name="Kasson M.T."/>
            <person name="De Fine Licht H.H."/>
            <person name="Stajich J.E."/>
        </authorList>
    </citation>
    <scope>NUCLEOTIDE SEQUENCE</scope>
    <source>
        <strain evidence="1">Berkeley</strain>
    </source>
</reference>
<evidence type="ECO:0000313" key="1">
    <source>
        <dbReference type="EMBL" id="KAJ9051986.1"/>
    </source>
</evidence>
<sequence>METCLWRCGPYCCRQTGPWGAFCPNCPDQCWHSIKDIVQGSGLLVQFGRPSVGGRSLSSPVSVVQRELGSSVCDDFLRCSVLHEDAVVEVLVCFCCCAIGGGCVSIDNFPPLEPQAQEQGSNPEPGSPWAARPVDCGTAHPRFPGIKPLQADTKHIDQCGIKSQTKRIITPNGGVITASNGGNKISAISFISLKFTLVIDQEPSPEGGIGLRPNLMTTTLEQDNQVVNSRSLINDRTPGPGAILLPLNQSAQNHQACLSQCPNEPPSDSCPPGPSFGPVNFTEYPLKPEYKAYTPEKIFEPDSLACIQYAVRYNHQGPWIFSTPKFFREKFNYPPAYNLHIKPPVTPKPMPSSLPDLLTDHTGKLFGIVYIILTGVIDTIILDAGWWSWAGKSFSYLFKLAPLL</sequence>